<evidence type="ECO:0000259" key="9">
    <source>
        <dbReference type="Pfam" id="PF03941"/>
    </source>
</evidence>
<dbReference type="PANTHER" id="PTHR13142">
    <property type="entry name" value="INNER CENTROMERE PROTEIN"/>
    <property type="match status" value="1"/>
</dbReference>
<proteinExistence type="inferred from homology"/>
<feature type="compositionally biased region" description="Basic and acidic residues" evidence="8">
    <location>
        <begin position="871"/>
        <end position="928"/>
    </location>
</feature>
<comment type="subcellular location">
    <subcellularLocation>
        <location evidence="2">Cytoplasm</location>
        <location evidence="2">Cytoskeleton</location>
        <location evidence="2">Spindle</location>
    </subcellularLocation>
    <subcellularLocation>
        <location evidence="1">Nucleus</location>
    </subcellularLocation>
</comment>
<dbReference type="GO" id="GO:0000776">
    <property type="term" value="C:kinetochore"/>
    <property type="evidence" value="ECO:0007669"/>
    <property type="project" value="TreeGrafter"/>
</dbReference>
<dbReference type="AlphaFoldDB" id="A0AAW0UPZ0"/>
<dbReference type="PANTHER" id="PTHR13142:SF1">
    <property type="entry name" value="INNER CENTROMERE PROTEIN"/>
    <property type="match status" value="1"/>
</dbReference>
<dbReference type="Pfam" id="PF03941">
    <property type="entry name" value="INCENP_ARK-bind"/>
    <property type="match status" value="1"/>
</dbReference>
<feature type="region of interest" description="Disordered" evidence="8">
    <location>
        <begin position="1008"/>
        <end position="1033"/>
    </location>
</feature>
<evidence type="ECO:0000313" key="11">
    <source>
        <dbReference type="Proteomes" id="UP001487740"/>
    </source>
</evidence>
<evidence type="ECO:0000256" key="8">
    <source>
        <dbReference type="SAM" id="MobiDB-lite"/>
    </source>
</evidence>
<feature type="compositionally biased region" description="Basic and acidic residues" evidence="8">
    <location>
        <begin position="549"/>
        <end position="558"/>
    </location>
</feature>
<organism evidence="10 11">
    <name type="scientific">Scylla paramamosain</name>
    <name type="common">Mud crab</name>
    <dbReference type="NCBI Taxonomy" id="85552"/>
    <lineage>
        <taxon>Eukaryota</taxon>
        <taxon>Metazoa</taxon>
        <taxon>Ecdysozoa</taxon>
        <taxon>Arthropoda</taxon>
        <taxon>Crustacea</taxon>
        <taxon>Multicrustacea</taxon>
        <taxon>Malacostraca</taxon>
        <taxon>Eumalacostraca</taxon>
        <taxon>Eucarida</taxon>
        <taxon>Decapoda</taxon>
        <taxon>Pleocyemata</taxon>
        <taxon>Brachyura</taxon>
        <taxon>Eubrachyura</taxon>
        <taxon>Portunoidea</taxon>
        <taxon>Portunidae</taxon>
        <taxon>Portuninae</taxon>
        <taxon>Scylla</taxon>
    </lineage>
</organism>
<keyword evidence="4" id="KW-0963">Cytoplasm</keyword>
<feature type="region of interest" description="Disordered" evidence="8">
    <location>
        <begin position="697"/>
        <end position="723"/>
    </location>
</feature>
<feature type="compositionally biased region" description="Basic and acidic residues" evidence="8">
    <location>
        <begin position="840"/>
        <end position="861"/>
    </location>
</feature>
<evidence type="ECO:0000256" key="4">
    <source>
        <dbReference type="ARBA" id="ARBA00022490"/>
    </source>
</evidence>
<feature type="compositionally biased region" description="Low complexity" evidence="8">
    <location>
        <begin position="601"/>
        <end position="616"/>
    </location>
</feature>
<dbReference type="Proteomes" id="UP001487740">
    <property type="component" value="Unassembled WGS sequence"/>
</dbReference>
<dbReference type="GO" id="GO:0005634">
    <property type="term" value="C:nucleus"/>
    <property type="evidence" value="ECO:0007669"/>
    <property type="project" value="UniProtKB-SubCell"/>
</dbReference>
<feature type="region of interest" description="Disordered" evidence="8">
    <location>
        <begin position="59"/>
        <end position="87"/>
    </location>
</feature>
<dbReference type="EMBL" id="JARAKH010000009">
    <property type="protein sequence ID" value="KAK8400702.1"/>
    <property type="molecule type" value="Genomic_DNA"/>
</dbReference>
<feature type="region of interest" description="Disordered" evidence="8">
    <location>
        <begin position="809"/>
        <end position="928"/>
    </location>
</feature>
<keyword evidence="7" id="KW-0539">Nucleus</keyword>
<feature type="compositionally biased region" description="Polar residues" evidence="8">
    <location>
        <begin position="358"/>
        <end position="367"/>
    </location>
</feature>
<dbReference type="GO" id="GO:0030496">
    <property type="term" value="C:midbody"/>
    <property type="evidence" value="ECO:0007669"/>
    <property type="project" value="TreeGrafter"/>
</dbReference>
<keyword evidence="11" id="KW-1185">Reference proteome</keyword>
<feature type="compositionally biased region" description="Basic and acidic residues" evidence="8">
    <location>
        <begin position="573"/>
        <end position="587"/>
    </location>
</feature>
<feature type="compositionally biased region" description="Polar residues" evidence="8">
    <location>
        <begin position="712"/>
        <end position="723"/>
    </location>
</feature>
<dbReference type="Gene3D" id="1.20.5.2230">
    <property type="match status" value="1"/>
</dbReference>
<feature type="compositionally biased region" description="Polar residues" evidence="8">
    <location>
        <begin position="261"/>
        <end position="270"/>
    </location>
</feature>
<name>A0AAW0UPZ0_SCYPA</name>
<feature type="region of interest" description="Disordered" evidence="8">
    <location>
        <begin position="748"/>
        <end position="782"/>
    </location>
</feature>
<dbReference type="InterPro" id="IPR005635">
    <property type="entry name" value="Inner_centromere_prot_ARK-bd"/>
</dbReference>
<dbReference type="GO" id="GO:0032133">
    <property type="term" value="C:chromosome passenger complex"/>
    <property type="evidence" value="ECO:0007669"/>
    <property type="project" value="TreeGrafter"/>
</dbReference>
<comment type="similarity">
    <text evidence="3">Belongs to the INCENP family.</text>
</comment>
<evidence type="ECO:0000256" key="3">
    <source>
        <dbReference type="ARBA" id="ARBA00010042"/>
    </source>
</evidence>
<accession>A0AAW0UPZ0</accession>
<feature type="compositionally biased region" description="Basic and acidic residues" evidence="8">
    <location>
        <begin position="273"/>
        <end position="287"/>
    </location>
</feature>
<dbReference type="GO" id="GO:0000281">
    <property type="term" value="P:mitotic cytokinesis"/>
    <property type="evidence" value="ECO:0007669"/>
    <property type="project" value="TreeGrafter"/>
</dbReference>
<feature type="compositionally biased region" description="Basic and acidic residues" evidence="8">
    <location>
        <begin position="809"/>
        <end position="831"/>
    </location>
</feature>
<reference evidence="10 11" key="1">
    <citation type="submission" date="2023-03" db="EMBL/GenBank/DDBJ databases">
        <title>High-quality genome of Scylla paramamosain provides insights in environmental adaptation.</title>
        <authorList>
            <person name="Zhang L."/>
        </authorList>
    </citation>
    <scope>NUCLEOTIDE SEQUENCE [LARGE SCALE GENOMIC DNA]</scope>
    <source>
        <strain evidence="10">LZ_2023a</strain>
        <tissue evidence="10">Muscle</tissue>
    </source>
</reference>
<evidence type="ECO:0000256" key="7">
    <source>
        <dbReference type="ARBA" id="ARBA00023242"/>
    </source>
</evidence>
<feature type="region of interest" description="Disordered" evidence="8">
    <location>
        <begin position="102"/>
        <end position="339"/>
    </location>
</feature>
<evidence type="ECO:0000256" key="6">
    <source>
        <dbReference type="ARBA" id="ARBA00023212"/>
    </source>
</evidence>
<feature type="region of interest" description="Disordered" evidence="8">
    <location>
        <begin position="357"/>
        <end position="681"/>
    </location>
</feature>
<dbReference type="GO" id="GO:1990385">
    <property type="term" value="C:meiotic spindle midzone"/>
    <property type="evidence" value="ECO:0007669"/>
    <property type="project" value="TreeGrafter"/>
</dbReference>
<protein>
    <recommendedName>
        <fullName evidence="9">Inner centromere protein ARK-binding domain-containing protein</fullName>
    </recommendedName>
</protein>
<keyword evidence="5" id="KW-0159">Chromosome partition</keyword>
<feature type="compositionally biased region" description="Acidic residues" evidence="8">
    <location>
        <begin position="289"/>
        <end position="308"/>
    </location>
</feature>
<feature type="domain" description="Inner centromere protein ARK-binding" evidence="9">
    <location>
        <begin position="1055"/>
        <end position="1114"/>
    </location>
</feature>
<evidence type="ECO:0000313" key="10">
    <source>
        <dbReference type="EMBL" id="KAK8400702.1"/>
    </source>
</evidence>
<evidence type="ECO:0000256" key="1">
    <source>
        <dbReference type="ARBA" id="ARBA00004123"/>
    </source>
</evidence>
<evidence type="ECO:0000256" key="5">
    <source>
        <dbReference type="ARBA" id="ARBA00022829"/>
    </source>
</evidence>
<feature type="compositionally biased region" description="Basic and acidic residues" evidence="8">
    <location>
        <begin position="148"/>
        <end position="159"/>
    </location>
</feature>
<dbReference type="GO" id="GO:0051257">
    <property type="term" value="P:meiotic spindle midzone assembly"/>
    <property type="evidence" value="ECO:0007669"/>
    <property type="project" value="TreeGrafter"/>
</dbReference>
<feature type="compositionally biased region" description="Polar residues" evidence="8">
    <location>
        <begin position="388"/>
        <end position="401"/>
    </location>
</feature>
<evidence type="ECO:0000256" key="2">
    <source>
        <dbReference type="ARBA" id="ARBA00004186"/>
    </source>
</evidence>
<feature type="compositionally biased region" description="Polar residues" evidence="8">
    <location>
        <begin position="560"/>
        <end position="572"/>
    </location>
</feature>
<gene>
    <name evidence="10" type="ORF">O3P69_002479</name>
</gene>
<comment type="caution">
    <text evidence="10">The sequence shown here is derived from an EMBL/GenBank/DDBJ whole genome shotgun (WGS) entry which is preliminary data.</text>
</comment>
<keyword evidence="6" id="KW-0206">Cytoskeleton</keyword>
<sequence length="1149" mass="129919">MGTMGGMEPLHRLFRRATDMIQETSDSFEQHFLWLEEVVAEARQTLATSELVMLPKTPSAPKRTKRVLKEDAENLPPPASARPSRQGRLCSKLAIEKIQEQTRMSRVKKLRRPSSPINQVLPSTAIKAKTHKNLYFEVSPSPSSPGDDPDKSPASRCERAMSSSPRSSRGNSQQAIKPKRLSTLQKDTSSPKKHSTSLQNDGSTSHEDPVSLLKCDNSSQNDLISSVRKVTFQPKEGTTSPKDSTHQNTEENLIQEVDAGSKSQNTNNATVEPEVHPQDEEEMHLQLDESFEECASADESEEEQDIELVLDSPEGQKSQSGTDEKKEDSALPNILQPSPVSAPVAICSEKEVVEVQDVSPTSGSLPQSHCAPAPRVSRTKQRAMAAQGVSSPSNSCPQSPTVPAPRVTRTKQKVTKVQEIPALSDSPPELPASPVKRVTRTKQRVIETQGMVFPSESVPQPFAPAPRVTRTKQRAMEAQDAVLSQESVLQPPTAPAPRVTRTKQRPIEKEIPSSTPNLPQPAPRVTRTKQKAREMELPVSPQEPASIKPRAEDEDKIKSQIIQDRGTQQHQPQESHGRGTRVTDVKDSGMFSLGTKRGGWSSAESVSSEESSAPPARITRSKMSKLQQPQLSPAKYPAIENFQRACHSPVGSGRSQSPRKGSPANKRLAGHSNRDGGKDPMAAEVLLSPLRVVRHSPEKTGKVLQARPPVVSGSSGRVTPNVISRMQPFLTSSSSSSTEHRRIVKKIVGTPSEGRRPANIITGVTSFIKTQPARPTREEMESLRLQELQRKKEYEEETLRKKEQLLWAKTEERKRCNEERMRRAKEARLKNEQMAAAAKEQQKLERQQREARQREEEEQQRRLRQQQMAKKKVEEAKKAAKLKEEEERKKQEEEEKRRQKLEEEKRRQKLQEEKRKQKLEEEERKLEDERKNFLAKQKIVLEEQRKLKETKAQMLMKEKEVAERLRLKESLRILRERELQAKREQEAKAVMSSAYMYKNTHSTPLNTTITKESNSGPLNTTYTKPAGSVQTDSYEITPLQPKRSSHSLNNYNIYDIQSDDSTDDDASPRKPIPQWATKTQMRAAMMQQEHYPPKVDEIFPARSLLIIPDLTQIFHQQKRRFRKRTSSANWETPPSKYFRFKSPYMRHPR</sequence>
<dbReference type="GO" id="GO:0051310">
    <property type="term" value="P:metaphase chromosome alignment"/>
    <property type="evidence" value="ECO:0007669"/>
    <property type="project" value="TreeGrafter"/>
</dbReference>
<feature type="compositionally biased region" description="Low complexity" evidence="8">
    <location>
        <begin position="160"/>
        <end position="172"/>
    </location>
</feature>